<name>A0AA96J8P5_9MICO</name>
<evidence type="ECO:0000256" key="1">
    <source>
        <dbReference type="ARBA" id="ARBA00022723"/>
    </source>
</evidence>
<proteinExistence type="predicted"/>
<dbReference type="InterPro" id="IPR014905">
    <property type="entry name" value="HIRAN"/>
</dbReference>
<evidence type="ECO:0000313" key="8">
    <source>
        <dbReference type="Proteomes" id="UP001304125"/>
    </source>
</evidence>
<dbReference type="Pfam" id="PF10708">
    <property type="entry name" value="DUF2510"/>
    <property type="match status" value="1"/>
</dbReference>
<evidence type="ECO:0000259" key="5">
    <source>
        <dbReference type="Pfam" id="PF08797"/>
    </source>
</evidence>
<dbReference type="AlphaFoldDB" id="A0AA96J8P5"/>
<dbReference type="GO" id="GO:0016818">
    <property type="term" value="F:hydrolase activity, acting on acid anhydrides, in phosphorus-containing anhydrides"/>
    <property type="evidence" value="ECO:0007669"/>
    <property type="project" value="InterPro"/>
</dbReference>
<evidence type="ECO:0000256" key="4">
    <source>
        <dbReference type="SAM" id="Phobius"/>
    </source>
</evidence>
<keyword evidence="1" id="KW-0479">Metal-binding</keyword>
<keyword evidence="8" id="KW-1185">Reference proteome</keyword>
<evidence type="ECO:0000313" key="7">
    <source>
        <dbReference type="EMBL" id="WNM25288.1"/>
    </source>
</evidence>
<sequence length="412" mass="45140">MTEGPLKAQAGWYTTETELQVRYWDGAEWTDHTLQLPPRAKAPETTSGLGCLGTFGWIIAGVSVLIGLGLLSNGGWSILGGIIFIALPVAGYILINAPILGRKDAEPEAQQEKVSELVTTSPDGNHLAPPPVGEPVEPWGSMRDELEIVGEAYRPDAFRALWDGQLPTNRNGAEFRDVAQIVADFGNPYDSHALAVWVRGQHVGYFDRDTASEWAPYLRDVKRAGGYLEVPARVWAAAREDRVAARVTVRLPNPDELMAANTPPKDGVTLPRGSMIQVTKEEDHMAVLTRYTNGTTLPLAVTLHAIHEIRARSATETVEVRIDGERVGILSPTQSANLLPLVKYVEERGQTAIAHATLKGNSLKADVTLDVLKAQDVPDVWLAALGPKTVDLNRPRRPEYEWDDDSSREERS</sequence>
<feature type="compositionally biased region" description="Basic and acidic residues" evidence="3">
    <location>
        <begin position="106"/>
        <end position="115"/>
    </location>
</feature>
<evidence type="ECO:0000259" key="6">
    <source>
        <dbReference type="Pfam" id="PF10708"/>
    </source>
</evidence>
<dbReference type="GO" id="GO:0008270">
    <property type="term" value="F:zinc ion binding"/>
    <property type="evidence" value="ECO:0007669"/>
    <property type="project" value="InterPro"/>
</dbReference>
<dbReference type="Proteomes" id="UP001304125">
    <property type="component" value="Chromosome"/>
</dbReference>
<reference evidence="7 8" key="1">
    <citation type="submission" date="2023-09" db="EMBL/GenBank/DDBJ databases">
        <title>Demequina sp. a novel bacteria isolated from Capsicum annuum.</title>
        <authorList>
            <person name="Humaira Z."/>
            <person name="Lee J."/>
            <person name="Cho D."/>
        </authorList>
    </citation>
    <scope>NUCLEOTIDE SEQUENCE [LARGE SCALE GENOMIC DNA]</scope>
    <source>
        <strain evidence="7 8">OYTSA14</strain>
    </source>
</reference>
<feature type="compositionally biased region" description="Acidic residues" evidence="3">
    <location>
        <begin position="401"/>
        <end position="412"/>
    </location>
</feature>
<feature type="region of interest" description="Disordered" evidence="3">
    <location>
        <begin position="106"/>
        <end position="136"/>
    </location>
</feature>
<dbReference type="Pfam" id="PF08797">
    <property type="entry name" value="HIRAN"/>
    <property type="match status" value="1"/>
</dbReference>
<feature type="transmembrane region" description="Helical" evidence="4">
    <location>
        <begin position="49"/>
        <end position="70"/>
    </location>
</feature>
<feature type="transmembrane region" description="Helical" evidence="4">
    <location>
        <begin position="76"/>
        <end position="95"/>
    </location>
</feature>
<evidence type="ECO:0000256" key="2">
    <source>
        <dbReference type="ARBA" id="ARBA00022801"/>
    </source>
</evidence>
<keyword evidence="2" id="KW-0378">Hydrolase</keyword>
<keyword evidence="4" id="KW-0472">Membrane</keyword>
<feature type="domain" description="HIRAN" evidence="5">
    <location>
        <begin position="174"/>
        <end position="250"/>
    </location>
</feature>
<keyword evidence="4" id="KW-0812">Transmembrane</keyword>
<dbReference type="GO" id="GO:0003676">
    <property type="term" value="F:nucleic acid binding"/>
    <property type="evidence" value="ECO:0007669"/>
    <property type="project" value="InterPro"/>
</dbReference>
<keyword evidence="4" id="KW-1133">Transmembrane helix</keyword>
<accession>A0AA96J8P5</accession>
<dbReference type="EMBL" id="CP134879">
    <property type="protein sequence ID" value="WNM25288.1"/>
    <property type="molecule type" value="Genomic_DNA"/>
</dbReference>
<protein>
    <submittedName>
        <fullName evidence="7">DUF2510 domain-containing protein</fullName>
    </submittedName>
</protein>
<gene>
    <name evidence="7" type="ORF">RN606_03835</name>
</gene>
<feature type="region of interest" description="Disordered" evidence="3">
    <location>
        <begin position="393"/>
        <end position="412"/>
    </location>
</feature>
<evidence type="ECO:0000256" key="3">
    <source>
        <dbReference type="SAM" id="MobiDB-lite"/>
    </source>
</evidence>
<organism evidence="7 8">
    <name type="scientific">Demequina capsici</name>
    <dbReference type="NCBI Taxonomy" id="3075620"/>
    <lineage>
        <taxon>Bacteria</taxon>
        <taxon>Bacillati</taxon>
        <taxon>Actinomycetota</taxon>
        <taxon>Actinomycetes</taxon>
        <taxon>Micrococcales</taxon>
        <taxon>Demequinaceae</taxon>
        <taxon>Demequina</taxon>
    </lineage>
</organism>
<dbReference type="Gene3D" id="3.30.70.2330">
    <property type="match status" value="1"/>
</dbReference>
<feature type="domain" description="DUF2510" evidence="6">
    <location>
        <begin position="10"/>
        <end position="40"/>
    </location>
</feature>
<dbReference type="InterPro" id="IPR018929">
    <property type="entry name" value="DUF2510"/>
</dbReference>
<dbReference type="RefSeq" id="WP_313500125.1">
    <property type="nucleotide sequence ID" value="NZ_CP134879.1"/>
</dbReference>